<dbReference type="AlphaFoldDB" id="A0A0M6YMI9"/>
<evidence type="ECO:0008006" key="4">
    <source>
        <dbReference type="Google" id="ProtNLM"/>
    </source>
</evidence>
<keyword evidence="1" id="KW-0732">Signal</keyword>
<dbReference type="Proteomes" id="UP000049222">
    <property type="component" value="Unassembled WGS sequence"/>
</dbReference>
<proteinExistence type="predicted"/>
<protein>
    <recommendedName>
        <fullName evidence="4">YHS domain protein</fullName>
    </recommendedName>
</protein>
<feature type="signal peptide" evidence="1">
    <location>
        <begin position="1"/>
        <end position="20"/>
    </location>
</feature>
<accession>A0A0M6YMI9</accession>
<name>A0A0M6YMI9_9RHOB</name>
<dbReference type="STRING" id="420998.JDO7802_03152"/>
<evidence type="ECO:0000313" key="2">
    <source>
        <dbReference type="EMBL" id="CTQ51114.1"/>
    </source>
</evidence>
<keyword evidence="3" id="KW-1185">Reference proteome</keyword>
<dbReference type="OrthoDB" id="344729at2"/>
<dbReference type="RefSeq" id="WP_055086859.1">
    <property type="nucleotide sequence ID" value="NZ_CXSU01000012.1"/>
</dbReference>
<sequence length="157" mass="17075">MDRRTLLLGGAAALTTSAAAASLLLPRTLTPALTFTRDGLAIGGTDPVAYWTHARPIGGDPAHTHVWANATWRFITARNRDDFAADPTAFAPAYGGFCAWAVAAKGALFPTHPDNWAIVDDRLYLNFDDAVQATWDTDRPGFIRQADLRWPRIVADI</sequence>
<evidence type="ECO:0000256" key="1">
    <source>
        <dbReference type="SAM" id="SignalP"/>
    </source>
</evidence>
<evidence type="ECO:0000313" key="3">
    <source>
        <dbReference type="Proteomes" id="UP000049222"/>
    </source>
</evidence>
<gene>
    <name evidence="2" type="ORF">JDO7802_03152</name>
</gene>
<dbReference type="NCBIfam" id="NF041384">
    <property type="entry name" value="YHS_seleno_dom"/>
    <property type="match status" value="1"/>
</dbReference>
<reference evidence="2 3" key="1">
    <citation type="submission" date="2015-07" db="EMBL/GenBank/DDBJ databases">
        <authorList>
            <person name="Noorani M."/>
        </authorList>
    </citation>
    <scope>NUCLEOTIDE SEQUENCE [LARGE SCALE GENOMIC DNA]</scope>
    <source>
        <strain evidence="2 3">CECT 7802</strain>
    </source>
</reference>
<organism evidence="2 3">
    <name type="scientific">Jannaschia donghaensis</name>
    <dbReference type="NCBI Taxonomy" id="420998"/>
    <lineage>
        <taxon>Bacteria</taxon>
        <taxon>Pseudomonadati</taxon>
        <taxon>Pseudomonadota</taxon>
        <taxon>Alphaproteobacteria</taxon>
        <taxon>Rhodobacterales</taxon>
        <taxon>Roseobacteraceae</taxon>
        <taxon>Jannaschia</taxon>
    </lineage>
</organism>
<feature type="chain" id="PRO_5005808104" description="YHS domain protein" evidence="1">
    <location>
        <begin position="21"/>
        <end position="157"/>
    </location>
</feature>
<dbReference type="EMBL" id="CXSU01000012">
    <property type="protein sequence ID" value="CTQ51114.1"/>
    <property type="molecule type" value="Genomic_DNA"/>
</dbReference>